<dbReference type="Gene3D" id="3.40.50.1980">
    <property type="entry name" value="Nitrogenase molybdenum iron protein domain"/>
    <property type="match status" value="2"/>
</dbReference>
<dbReference type="PANTHER" id="PTHR30535:SF34">
    <property type="entry name" value="MOLYBDATE-BINDING PROTEIN MOLA"/>
    <property type="match status" value="1"/>
</dbReference>
<dbReference type="HOGENOM" id="CLU_038034_13_3_2"/>
<dbReference type="OrthoDB" id="24039at2157"/>
<dbReference type="InterPro" id="IPR002491">
    <property type="entry name" value="ABC_transptr_periplasmic_BD"/>
</dbReference>
<organism evidence="2 3">
    <name type="scientific">Thermococcus paralvinellae</name>
    <dbReference type="NCBI Taxonomy" id="582419"/>
    <lineage>
        <taxon>Archaea</taxon>
        <taxon>Methanobacteriati</taxon>
        <taxon>Methanobacteriota</taxon>
        <taxon>Thermococci</taxon>
        <taxon>Thermococcales</taxon>
        <taxon>Thermococcaceae</taxon>
        <taxon>Thermococcus</taxon>
    </lineage>
</organism>
<sequence>MKKCLILLLIGVLMFSVISSGCITGTKTVTPEKSISPTISSSTSTQEKNEVVLRLIGPNGEEKALTLEDIKKLPQFEGKGGLKTKAGSIKAVGTYKGVLLTDLLKLVNGLSPDYNYIITAADGYSVTVSYDFVLGKGIDTMDENGNPIKGSVVPIIAYEFNGKPIEFKLDENIYPLQIALVNKDRCYITPGNLWVKAVIRIEVIKAAEGNEETTTKTGYVEVTDFRGKTVRIKQPVERIVSLYGLATQMVYLLGEGEKVLGSTPLAMNDAFIQLIDPGMKNRMIFVGSPKSANVEEVKKLNPDVVFTAAWGNERLNEQIENLGIPVIALDLETVENYLKSLEIMGKALGKEDKAREAIEYYKSAMKVVTERTAKIPESEKPRVLLIYYSLKSKAFKAPGREYFQNVLIEMAGGISVSKELPGGWNVINVEQVARWDPDVILVVSYSLKYPSTKVKEDILNDPAWSSIKAVKEGKVYAMPNDGESWDYPAPKWILGLYWTAKVLHPDLFKDLNIKKKADEFYQKFFGISIDKVKIVGDIS</sequence>
<dbReference type="Proteomes" id="UP000019027">
    <property type="component" value="Chromosome"/>
</dbReference>
<dbReference type="EMBL" id="CP006965">
    <property type="protein sequence ID" value="AHF79483.1"/>
    <property type="molecule type" value="Genomic_DNA"/>
</dbReference>
<keyword evidence="3" id="KW-1185">Reference proteome</keyword>
<dbReference type="GeneID" id="24907617"/>
<reference evidence="2 3" key="1">
    <citation type="journal article" date="2014" name="Int. J. Syst. Evol. Microbiol.">
        <title>Thermococcus paralvinellae sp. nov. and Thermococcus cleftensis sp. nov. of hyperthermophilic heterotrophs from deep-sea hydrothermal vents.</title>
        <authorList>
            <person name="Hensley S.A."/>
            <person name="Jung J.H."/>
            <person name="Park C.S."/>
            <person name="Holden J.F."/>
        </authorList>
    </citation>
    <scope>NUCLEOTIDE SEQUENCE [LARGE SCALE GENOMIC DNA]</scope>
    <source>
        <strain evidence="2 3">ES1</strain>
    </source>
</reference>
<dbReference type="RefSeq" id="WP_042679208.1">
    <property type="nucleotide sequence ID" value="NZ_CP006965.1"/>
</dbReference>
<dbReference type="PROSITE" id="PS50983">
    <property type="entry name" value="FE_B12_PBP"/>
    <property type="match status" value="1"/>
</dbReference>
<dbReference type="KEGG" id="ths:TES1_0086"/>
<dbReference type="Pfam" id="PF01497">
    <property type="entry name" value="Peripla_BP_2"/>
    <property type="match status" value="1"/>
</dbReference>
<dbReference type="InterPro" id="IPR050902">
    <property type="entry name" value="ABC_Transporter_SBP"/>
</dbReference>
<gene>
    <name evidence="2" type="ORF">TES1_0086</name>
</gene>
<accession>W0I532</accession>
<proteinExistence type="predicted"/>
<dbReference type="SUPFAM" id="SSF53807">
    <property type="entry name" value="Helical backbone' metal receptor"/>
    <property type="match status" value="1"/>
</dbReference>
<dbReference type="STRING" id="582419.TES1_0086"/>
<name>W0I532_9EURY</name>
<dbReference type="InterPro" id="IPR036374">
    <property type="entry name" value="OxRdtase_Mopterin-bd_sf"/>
</dbReference>
<dbReference type="PROSITE" id="PS51257">
    <property type="entry name" value="PROKAR_LIPOPROTEIN"/>
    <property type="match status" value="1"/>
</dbReference>
<evidence type="ECO:0000313" key="2">
    <source>
        <dbReference type="EMBL" id="AHF79483.1"/>
    </source>
</evidence>
<evidence type="ECO:0000259" key="1">
    <source>
        <dbReference type="PROSITE" id="PS50983"/>
    </source>
</evidence>
<dbReference type="Gene3D" id="3.90.420.10">
    <property type="entry name" value="Oxidoreductase, molybdopterin-binding domain"/>
    <property type="match status" value="1"/>
</dbReference>
<dbReference type="PANTHER" id="PTHR30535">
    <property type="entry name" value="VITAMIN B12-BINDING PROTEIN"/>
    <property type="match status" value="1"/>
</dbReference>
<dbReference type="AlphaFoldDB" id="W0I532"/>
<evidence type="ECO:0000313" key="3">
    <source>
        <dbReference type="Proteomes" id="UP000019027"/>
    </source>
</evidence>
<dbReference type="SUPFAM" id="SSF56524">
    <property type="entry name" value="Oxidoreductase molybdopterin-binding domain"/>
    <property type="match status" value="1"/>
</dbReference>
<feature type="domain" description="Fe/B12 periplasmic-binding" evidence="1">
    <location>
        <begin position="238"/>
        <end position="511"/>
    </location>
</feature>
<protein>
    <submittedName>
        <fullName evidence="2">ABC-type iron(III)-siderophore transport system, perplasmic protein</fullName>
    </submittedName>
</protein>